<dbReference type="Proteomes" id="UP000216001">
    <property type="component" value="Unassembled WGS sequence"/>
</dbReference>
<evidence type="ECO:0000256" key="7">
    <source>
        <dbReference type="ARBA" id="ARBA00060749"/>
    </source>
</evidence>
<comment type="subcellular location">
    <subcellularLocation>
        <location evidence="1 9">Cytoplasm</location>
    </subcellularLocation>
</comment>
<evidence type="ECO:0000256" key="3">
    <source>
        <dbReference type="ARBA" id="ARBA00022801"/>
    </source>
</evidence>
<sequence length="195" mass="21692">MKSIILASTSPYRQALLKKLGLPFLAVAPNIDESPILNESAQALVMRLSHEKANALFAKYPQHLIIGSDQVCVIGNKIMGKPHNFDNAFQQLKSASGNKVTFYTGLCLLDTETGKFNVECELFHVHFRSLSDAEITNYLLKDEPYQCAGSFKSEGLGISLFERLEGRDPNTLVGLPLILLLEMLRQHQVSPLFDN</sequence>
<keyword evidence="3 9" id="KW-0378">Hydrolase</keyword>
<dbReference type="GeneID" id="92274586"/>
<keyword evidence="4 9" id="KW-0546">Nucleotide metabolism</keyword>
<evidence type="ECO:0000256" key="5">
    <source>
        <dbReference type="ARBA" id="ARBA00050213"/>
    </source>
</evidence>
<dbReference type="STRING" id="587.RB151_025630"/>
<feature type="site" description="Important for substrate specificity" evidence="9">
    <location>
        <position position="12"/>
    </location>
</feature>
<dbReference type="InterPro" id="IPR003697">
    <property type="entry name" value="Maf-like"/>
</dbReference>
<protein>
    <recommendedName>
        <fullName evidence="8 9">7-methyl-GTP pyrophosphatase</fullName>
        <shortName evidence="9">m(7)GTP pyrophosphatase</shortName>
        <ecNumber evidence="9">3.6.1.-</ecNumber>
    </recommendedName>
</protein>
<dbReference type="GO" id="GO:0047429">
    <property type="term" value="F:nucleoside triphosphate diphosphatase activity"/>
    <property type="evidence" value="ECO:0007669"/>
    <property type="project" value="InterPro"/>
</dbReference>
<dbReference type="NCBIfam" id="TIGR00172">
    <property type="entry name" value="maf"/>
    <property type="match status" value="1"/>
</dbReference>
<dbReference type="HAMAP" id="MF_00528">
    <property type="entry name" value="Maf"/>
    <property type="match status" value="1"/>
</dbReference>
<evidence type="ECO:0000313" key="10">
    <source>
        <dbReference type="EMBL" id="CAB5675888.1"/>
    </source>
</evidence>
<dbReference type="EMBL" id="CAHPSF010000002">
    <property type="protein sequence ID" value="CAB5675888.1"/>
    <property type="molecule type" value="Genomic_DNA"/>
</dbReference>
<dbReference type="Proteomes" id="UP000834611">
    <property type="component" value="Unassembled WGS sequence"/>
</dbReference>
<evidence type="ECO:0000256" key="6">
    <source>
        <dbReference type="ARBA" id="ARBA00053369"/>
    </source>
</evidence>
<evidence type="ECO:0000256" key="2">
    <source>
        <dbReference type="ARBA" id="ARBA00022490"/>
    </source>
</evidence>
<reference evidence="10" key="2">
    <citation type="submission" date="2020-05" db="EMBL/GenBank/DDBJ databases">
        <authorList>
            <person name="Delgado-Blas J."/>
        </authorList>
    </citation>
    <scope>NUCLEOTIDE SEQUENCE</scope>
    <source>
        <strain evidence="10">BB1453</strain>
    </source>
</reference>
<comment type="caution">
    <text evidence="9">Lacks conserved residue(s) required for the propagation of feature annotation.</text>
</comment>
<feature type="site" description="Important for substrate specificity" evidence="9">
    <location>
        <position position="154"/>
    </location>
</feature>
<evidence type="ECO:0000256" key="1">
    <source>
        <dbReference type="ARBA" id="ARBA00004496"/>
    </source>
</evidence>
<feature type="active site" description="Proton acceptor" evidence="9">
    <location>
        <position position="69"/>
    </location>
</feature>
<dbReference type="GO" id="GO:0005737">
    <property type="term" value="C:cytoplasm"/>
    <property type="evidence" value="ECO:0007669"/>
    <property type="project" value="UniProtKB-SubCell"/>
</dbReference>
<dbReference type="SUPFAM" id="SSF52972">
    <property type="entry name" value="ITPase-like"/>
    <property type="match status" value="1"/>
</dbReference>
<organism evidence="11 12">
    <name type="scientific">Providencia rettgeri</name>
    <dbReference type="NCBI Taxonomy" id="587"/>
    <lineage>
        <taxon>Bacteria</taxon>
        <taxon>Pseudomonadati</taxon>
        <taxon>Pseudomonadota</taxon>
        <taxon>Gammaproteobacteria</taxon>
        <taxon>Enterobacterales</taxon>
        <taxon>Morganellaceae</taxon>
        <taxon>Providencia</taxon>
    </lineage>
</organism>
<evidence type="ECO:0000313" key="12">
    <source>
        <dbReference type="Proteomes" id="UP000216001"/>
    </source>
</evidence>
<dbReference type="Gene3D" id="3.90.950.10">
    <property type="match status" value="1"/>
</dbReference>
<evidence type="ECO:0000256" key="4">
    <source>
        <dbReference type="ARBA" id="ARBA00023080"/>
    </source>
</evidence>
<dbReference type="AlphaFoldDB" id="A0A264VYF3"/>
<dbReference type="EMBL" id="NOWC01000001">
    <property type="protein sequence ID" value="OZS76325.1"/>
    <property type="molecule type" value="Genomic_DNA"/>
</dbReference>
<accession>A0A264VYF3</accession>
<comment type="similarity">
    <text evidence="7 9">Belongs to the Maf family. YceF subfamily.</text>
</comment>
<dbReference type="PIRSF" id="PIRSF006305">
    <property type="entry name" value="Maf"/>
    <property type="match status" value="1"/>
</dbReference>
<dbReference type="RefSeq" id="WP_094960423.1">
    <property type="nucleotide sequence ID" value="NZ_ABDWLN020000008.1"/>
</dbReference>
<dbReference type="FunFam" id="3.90.950.10:FF:000005">
    <property type="entry name" value="7-methyl-GTP pyrophosphatase"/>
    <property type="match status" value="1"/>
</dbReference>
<gene>
    <name evidence="10" type="primary">yhdE_1</name>
    <name evidence="11" type="ORF">CHI95_00380</name>
    <name evidence="10" type="ORF">GHA_01002</name>
</gene>
<dbReference type="Pfam" id="PF02545">
    <property type="entry name" value="Maf"/>
    <property type="match status" value="1"/>
</dbReference>
<proteinExistence type="inferred from homology"/>
<comment type="catalytic activity">
    <reaction evidence="5 9">
        <text>N(7)-methyl-GTP + H2O = N(7)-methyl-GMP + diphosphate + H(+)</text>
        <dbReference type="Rhea" id="RHEA:58744"/>
        <dbReference type="ChEBI" id="CHEBI:15377"/>
        <dbReference type="ChEBI" id="CHEBI:15378"/>
        <dbReference type="ChEBI" id="CHEBI:33019"/>
        <dbReference type="ChEBI" id="CHEBI:58285"/>
        <dbReference type="ChEBI" id="CHEBI:87133"/>
    </reaction>
</comment>
<dbReference type="GO" id="GO:0009117">
    <property type="term" value="P:nucleotide metabolic process"/>
    <property type="evidence" value="ECO:0007669"/>
    <property type="project" value="UniProtKB-KW"/>
</dbReference>
<dbReference type="PANTHER" id="PTHR43213">
    <property type="entry name" value="BIFUNCTIONAL DTTP/UTP PYROPHOSPHATASE/METHYLTRANSFERASE PROTEIN-RELATED"/>
    <property type="match status" value="1"/>
</dbReference>
<dbReference type="EC" id="3.6.1.-" evidence="9"/>
<comment type="caution">
    <text evidence="11">The sequence shown here is derived from an EMBL/GenBank/DDBJ whole genome shotgun (WGS) entry which is preliminary data.</text>
</comment>
<dbReference type="PANTHER" id="PTHR43213:SF10">
    <property type="entry name" value="7-METHYL-GTP PYROPHOSPHATASE"/>
    <property type="match status" value="1"/>
</dbReference>
<evidence type="ECO:0000313" key="11">
    <source>
        <dbReference type="EMBL" id="OZS76325.1"/>
    </source>
</evidence>
<keyword evidence="2 9" id="KW-0963">Cytoplasm</keyword>
<evidence type="ECO:0000256" key="8">
    <source>
        <dbReference type="ARBA" id="ARBA00068163"/>
    </source>
</evidence>
<feature type="site" description="Important for substrate specificity" evidence="9">
    <location>
        <position position="70"/>
    </location>
</feature>
<dbReference type="InterPro" id="IPR029001">
    <property type="entry name" value="ITPase-like_fam"/>
</dbReference>
<dbReference type="CDD" id="cd00555">
    <property type="entry name" value="Maf"/>
    <property type="match status" value="1"/>
</dbReference>
<name>A0A264VYF3_PRORE</name>
<evidence type="ECO:0000256" key="9">
    <source>
        <dbReference type="HAMAP-Rule" id="MF_00528"/>
    </source>
</evidence>
<reference evidence="11 12" key="1">
    <citation type="submission" date="2017-07" db="EMBL/GenBank/DDBJ databases">
        <title>blaIMP-27 on transferable plasmids in Proteus mirabilis and Providencia rettgeri.</title>
        <authorList>
            <person name="Potter R."/>
        </authorList>
    </citation>
    <scope>NUCLEOTIDE SEQUENCE [LARGE SCALE GENOMIC DNA]</scope>
    <source>
        <strain evidence="11 12">PR1</strain>
    </source>
</reference>
<comment type="cofactor">
    <cofactor evidence="9">
        <name>a divalent metal cation</name>
        <dbReference type="ChEBI" id="CHEBI:60240"/>
    </cofactor>
</comment>
<comment type="function">
    <text evidence="6 9">Nucleoside triphosphate pyrophosphatase that hydrolyzes 7-methyl-GTP (m(7)GTP). May have a dual role in cell division arrest and in preventing the incorporation of modified nucleotides into cellular nucleic acids.</text>
</comment>